<accession>A0AAV4R1S6</accession>
<comment type="caution">
    <text evidence="1">The sequence shown here is derived from an EMBL/GenBank/DDBJ whole genome shotgun (WGS) entry which is preliminary data.</text>
</comment>
<keyword evidence="2" id="KW-1185">Reference proteome</keyword>
<proteinExistence type="predicted"/>
<sequence length="86" mass="10064">MCLEYKVYISVINDVHYNGKMVHIPVANDLRTKYPEFEVHSSVENDLRSMCPEFEVHNSVENDFRSKCPEFKEQIPMVDNTHSSSK</sequence>
<evidence type="ECO:0000313" key="2">
    <source>
        <dbReference type="Proteomes" id="UP001054837"/>
    </source>
</evidence>
<evidence type="ECO:0000313" key="1">
    <source>
        <dbReference type="EMBL" id="GIY15868.1"/>
    </source>
</evidence>
<dbReference type="Proteomes" id="UP001054837">
    <property type="component" value="Unassembled WGS sequence"/>
</dbReference>
<gene>
    <name evidence="1" type="ORF">CDAR_197361</name>
</gene>
<reference evidence="1 2" key="1">
    <citation type="submission" date="2021-06" db="EMBL/GenBank/DDBJ databases">
        <title>Caerostris darwini draft genome.</title>
        <authorList>
            <person name="Kono N."/>
            <person name="Arakawa K."/>
        </authorList>
    </citation>
    <scope>NUCLEOTIDE SEQUENCE [LARGE SCALE GENOMIC DNA]</scope>
</reference>
<organism evidence="1 2">
    <name type="scientific">Caerostris darwini</name>
    <dbReference type="NCBI Taxonomy" id="1538125"/>
    <lineage>
        <taxon>Eukaryota</taxon>
        <taxon>Metazoa</taxon>
        <taxon>Ecdysozoa</taxon>
        <taxon>Arthropoda</taxon>
        <taxon>Chelicerata</taxon>
        <taxon>Arachnida</taxon>
        <taxon>Araneae</taxon>
        <taxon>Araneomorphae</taxon>
        <taxon>Entelegynae</taxon>
        <taxon>Araneoidea</taxon>
        <taxon>Araneidae</taxon>
        <taxon>Caerostris</taxon>
    </lineage>
</organism>
<dbReference type="AlphaFoldDB" id="A0AAV4R1S6"/>
<protein>
    <submittedName>
        <fullName evidence="1">Uncharacterized protein</fullName>
    </submittedName>
</protein>
<name>A0AAV4R1S6_9ARAC</name>
<dbReference type="EMBL" id="BPLQ01005596">
    <property type="protein sequence ID" value="GIY15868.1"/>
    <property type="molecule type" value="Genomic_DNA"/>
</dbReference>